<feature type="region of interest" description="Disordered" evidence="1">
    <location>
        <begin position="347"/>
        <end position="370"/>
    </location>
</feature>
<accession>A0A9P8C215</accession>
<comment type="caution">
    <text evidence="2">The sequence shown here is derived from an EMBL/GenBank/DDBJ whole genome shotgun (WGS) entry which is preliminary data.</text>
</comment>
<organism evidence="2 3">
    <name type="scientific">Amylocarpus encephaloides</name>
    <dbReference type="NCBI Taxonomy" id="45428"/>
    <lineage>
        <taxon>Eukaryota</taxon>
        <taxon>Fungi</taxon>
        <taxon>Dikarya</taxon>
        <taxon>Ascomycota</taxon>
        <taxon>Pezizomycotina</taxon>
        <taxon>Leotiomycetes</taxon>
        <taxon>Helotiales</taxon>
        <taxon>Helotiales incertae sedis</taxon>
        <taxon>Amylocarpus</taxon>
    </lineage>
</organism>
<name>A0A9P8C215_9HELO</name>
<feature type="region of interest" description="Disordered" evidence="1">
    <location>
        <begin position="148"/>
        <end position="174"/>
    </location>
</feature>
<feature type="compositionally biased region" description="Polar residues" evidence="1">
    <location>
        <begin position="153"/>
        <end position="162"/>
    </location>
</feature>
<evidence type="ECO:0000313" key="3">
    <source>
        <dbReference type="Proteomes" id="UP000824998"/>
    </source>
</evidence>
<sequence length="370" mass="41510">MLETEKLGGRESPEQSHNIATGRLLGLMQGLQTVAFLQEQLSNTQIDFRQKRREAAFKRDIVSDCDARFMKHLQGLIACGGHEEFKTDFELLQKLAAACQAARDELGPTEQEGIEAEQRWEGQIWSLRKAENHVYDEFEFEFQTAAMYPPPTESMNSSQYESASEPPDDISQKNPTETGLAIVTELVESEDVGIGYLHGRFDKGAFVANCKTEAQESTLLGLIDDSECEEERLALATGAISKSDSSIENIDLPDETGKTKTRRERLSKATDEPVGITLSSNLLTSFKSKRDRINKWLEIPILESRLEATVMFTILRDKLGMENRDMPSNWSQLVIAYWEKEEADSSEHAPSLSSMLGGVYPSVDLDERES</sequence>
<dbReference type="EMBL" id="MU251636">
    <property type="protein sequence ID" value="KAG9230909.1"/>
    <property type="molecule type" value="Genomic_DNA"/>
</dbReference>
<feature type="region of interest" description="Disordered" evidence="1">
    <location>
        <begin position="247"/>
        <end position="268"/>
    </location>
</feature>
<dbReference type="Proteomes" id="UP000824998">
    <property type="component" value="Unassembled WGS sequence"/>
</dbReference>
<reference evidence="2" key="1">
    <citation type="journal article" date="2021" name="IMA Fungus">
        <title>Genomic characterization of three marine fungi, including Emericellopsis atlantica sp. nov. with signatures of a generalist lifestyle and marine biomass degradation.</title>
        <authorList>
            <person name="Hagestad O.C."/>
            <person name="Hou L."/>
            <person name="Andersen J.H."/>
            <person name="Hansen E.H."/>
            <person name="Altermark B."/>
            <person name="Li C."/>
            <person name="Kuhnert E."/>
            <person name="Cox R.J."/>
            <person name="Crous P.W."/>
            <person name="Spatafora J.W."/>
            <person name="Lail K."/>
            <person name="Amirebrahimi M."/>
            <person name="Lipzen A."/>
            <person name="Pangilinan J."/>
            <person name="Andreopoulos W."/>
            <person name="Hayes R.D."/>
            <person name="Ng V."/>
            <person name="Grigoriev I.V."/>
            <person name="Jackson S.A."/>
            <person name="Sutton T.D.S."/>
            <person name="Dobson A.D.W."/>
            <person name="Rama T."/>
        </authorList>
    </citation>
    <scope>NUCLEOTIDE SEQUENCE</scope>
    <source>
        <strain evidence="2">TRa018bII</strain>
    </source>
</reference>
<gene>
    <name evidence="2" type="ORF">BJ875DRAFT_444581</name>
</gene>
<protein>
    <submittedName>
        <fullName evidence="2">Uncharacterized protein</fullName>
    </submittedName>
</protein>
<proteinExistence type="predicted"/>
<dbReference type="AlphaFoldDB" id="A0A9P8C215"/>
<evidence type="ECO:0000313" key="2">
    <source>
        <dbReference type="EMBL" id="KAG9230909.1"/>
    </source>
</evidence>
<evidence type="ECO:0000256" key="1">
    <source>
        <dbReference type="SAM" id="MobiDB-lite"/>
    </source>
</evidence>
<keyword evidence="3" id="KW-1185">Reference proteome</keyword>
<dbReference type="OrthoDB" id="3553547at2759"/>